<feature type="signal peptide" evidence="2">
    <location>
        <begin position="1"/>
        <end position="23"/>
    </location>
</feature>
<keyword evidence="2" id="KW-0732">Signal</keyword>
<sequence length="64" mass="6643">MIRHTRLTLLLAGTAMIAPGALAQQSPTAGTTPNTTHVHHARAHHAARHGAAAHKNRTTQAAPA</sequence>
<feature type="compositionally biased region" description="Polar residues" evidence="1">
    <location>
        <begin position="23"/>
        <end position="36"/>
    </location>
</feature>
<reference evidence="3 4" key="1">
    <citation type="submission" date="2020-06" db="EMBL/GenBank/DDBJ databases">
        <title>Description of novel acetic acid bacteria.</title>
        <authorList>
            <person name="Sombolestani A."/>
        </authorList>
    </citation>
    <scope>NUCLEOTIDE SEQUENCE [LARGE SCALE GENOMIC DNA]</scope>
    <source>
        <strain evidence="3 4">LMG 26838</strain>
    </source>
</reference>
<protein>
    <submittedName>
        <fullName evidence="3">Uncharacterized protein</fullName>
    </submittedName>
</protein>
<accession>A0A850NXT5</accession>
<dbReference type="RefSeq" id="WP_176627277.1">
    <property type="nucleotide sequence ID" value="NZ_JABXXQ010000860.1"/>
</dbReference>
<gene>
    <name evidence="3" type="ORF">HUK83_19135</name>
</gene>
<evidence type="ECO:0000313" key="3">
    <source>
        <dbReference type="EMBL" id="NVN32445.1"/>
    </source>
</evidence>
<evidence type="ECO:0000256" key="1">
    <source>
        <dbReference type="SAM" id="MobiDB-lite"/>
    </source>
</evidence>
<dbReference type="Proteomes" id="UP000565205">
    <property type="component" value="Unassembled WGS sequence"/>
</dbReference>
<organism evidence="3 4">
    <name type="scientific">Endobacter medicaginis</name>
    <dbReference type="NCBI Taxonomy" id="1181271"/>
    <lineage>
        <taxon>Bacteria</taxon>
        <taxon>Pseudomonadati</taxon>
        <taxon>Pseudomonadota</taxon>
        <taxon>Alphaproteobacteria</taxon>
        <taxon>Acetobacterales</taxon>
        <taxon>Acetobacteraceae</taxon>
        <taxon>Endobacter</taxon>
    </lineage>
</organism>
<dbReference type="EMBL" id="JABXXQ010000860">
    <property type="protein sequence ID" value="NVN32445.1"/>
    <property type="molecule type" value="Genomic_DNA"/>
</dbReference>
<proteinExistence type="predicted"/>
<feature type="region of interest" description="Disordered" evidence="1">
    <location>
        <begin position="23"/>
        <end position="64"/>
    </location>
</feature>
<feature type="non-terminal residue" evidence="3">
    <location>
        <position position="64"/>
    </location>
</feature>
<comment type="caution">
    <text evidence="3">The sequence shown here is derived from an EMBL/GenBank/DDBJ whole genome shotgun (WGS) entry which is preliminary data.</text>
</comment>
<evidence type="ECO:0000313" key="4">
    <source>
        <dbReference type="Proteomes" id="UP000565205"/>
    </source>
</evidence>
<dbReference type="AlphaFoldDB" id="A0A850NXT5"/>
<feature type="chain" id="PRO_5032879831" evidence="2">
    <location>
        <begin position="24"/>
        <end position="64"/>
    </location>
</feature>
<feature type="compositionally biased region" description="Basic residues" evidence="1">
    <location>
        <begin position="37"/>
        <end position="57"/>
    </location>
</feature>
<name>A0A850NXT5_9PROT</name>
<evidence type="ECO:0000256" key="2">
    <source>
        <dbReference type="SAM" id="SignalP"/>
    </source>
</evidence>